<gene>
    <name evidence="2" type="ORF">M0R89_16035</name>
</gene>
<evidence type="ECO:0000256" key="1">
    <source>
        <dbReference type="SAM" id="Phobius"/>
    </source>
</evidence>
<sequence>MSKIQSEEDDELQEGNISENLYDKDLLIAEYTQTGEEFRYRDKLLHNSYYLLIIATFAIVGIVLREFRTGNVVTIGISILVGGLGFSLIGAIILNHFIQRQSAEALRTRTEQYAEGIQNEPVQRPLGIQYWVIGNNSNIVNQDIKKSDTFWQEMRKLPKKAYSAKTVAFCIFWSGLLITIGGLLILVTV</sequence>
<keyword evidence="1" id="KW-0812">Transmembrane</keyword>
<dbReference type="EMBL" id="CP096659">
    <property type="protein sequence ID" value="UPV74035.1"/>
    <property type="molecule type" value="Genomic_DNA"/>
</dbReference>
<protein>
    <submittedName>
        <fullName evidence="2">Uncharacterized protein</fullName>
    </submittedName>
</protein>
<evidence type="ECO:0000313" key="3">
    <source>
        <dbReference type="Proteomes" id="UP000830729"/>
    </source>
</evidence>
<dbReference type="RefSeq" id="WP_248650084.1">
    <property type="nucleotide sequence ID" value="NZ_CP096659.1"/>
</dbReference>
<name>A0A8U0HSI8_9EURY</name>
<dbReference type="GeneID" id="72186740"/>
<accession>A0A8U0HSI8</accession>
<evidence type="ECO:0000313" key="2">
    <source>
        <dbReference type="EMBL" id="UPV74035.1"/>
    </source>
</evidence>
<keyword evidence="1" id="KW-1133">Transmembrane helix</keyword>
<dbReference type="Proteomes" id="UP000830729">
    <property type="component" value="Chromosome"/>
</dbReference>
<proteinExistence type="predicted"/>
<dbReference type="KEGG" id="halx:M0R89_16035"/>
<reference evidence="2 3" key="1">
    <citation type="submission" date="2022-04" db="EMBL/GenBank/DDBJ databases">
        <title>Diverse halophilic archaea isolated from saline environments.</title>
        <authorList>
            <person name="Cui H.-L."/>
        </authorList>
    </citation>
    <scope>NUCLEOTIDE SEQUENCE [LARGE SCALE GENOMIC DNA]</scope>
    <source>
        <strain evidence="2 3">XZYJT49</strain>
    </source>
</reference>
<feature type="transmembrane region" description="Helical" evidence="1">
    <location>
        <begin position="166"/>
        <end position="187"/>
    </location>
</feature>
<organism evidence="2 3">
    <name type="scientific">Halorussus limi</name>
    <dbReference type="NCBI Taxonomy" id="2938695"/>
    <lineage>
        <taxon>Archaea</taxon>
        <taxon>Methanobacteriati</taxon>
        <taxon>Methanobacteriota</taxon>
        <taxon>Stenosarchaea group</taxon>
        <taxon>Halobacteria</taxon>
        <taxon>Halobacteriales</taxon>
        <taxon>Haladaptataceae</taxon>
        <taxon>Halorussus</taxon>
    </lineage>
</organism>
<keyword evidence="3" id="KW-1185">Reference proteome</keyword>
<keyword evidence="1" id="KW-0472">Membrane</keyword>
<dbReference type="AlphaFoldDB" id="A0A8U0HSI8"/>
<feature type="transmembrane region" description="Helical" evidence="1">
    <location>
        <begin position="73"/>
        <end position="98"/>
    </location>
</feature>
<feature type="transmembrane region" description="Helical" evidence="1">
    <location>
        <begin position="49"/>
        <end position="67"/>
    </location>
</feature>